<comment type="caution">
    <text evidence="2">The sequence shown here is derived from an EMBL/GenBank/DDBJ whole genome shotgun (WGS) entry which is preliminary data.</text>
</comment>
<dbReference type="RefSeq" id="WP_317515432.1">
    <property type="nucleotide sequence ID" value="NZ_JAPTHD010000001.1"/>
</dbReference>
<dbReference type="EMBL" id="JAPTHD010000001">
    <property type="protein sequence ID" value="MDV5822195.1"/>
    <property type="molecule type" value="Genomic_DNA"/>
</dbReference>
<gene>
    <name evidence="2" type="ORF">O0R41_01075</name>
</gene>
<sequence>MRIRSSRTIGITFVIVALFAMMTSAPAMAAPNGITYDCDTAADHFSELVLPAPKGPFIVRGQVKVKAIAASEEYVPLTRLAIMEAPEKLGASSQNQAGFSLAALPAGKLGVKTKDKNAVLHFANWDERKAGSEVSHDLFPLADTQDGRPFSLAYDGKSVVAQFAGQQQTMALDVDAPVVRLICSTGEFLYTNLTIDAQ</sequence>
<accession>A0ABU3ZRP3</accession>
<proteinExistence type="predicted"/>
<evidence type="ECO:0000313" key="3">
    <source>
        <dbReference type="Proteomes" id="UP001185984"/>
    </source>
</evidence>
<name>A0ABU3ZRP3_9SPHN</name>
<protein>
    <submittedName>
        <fullName evidence="2">Uncharacterized protein</fullName>
    </submittedName>
</protein>
<organism evidence="2 3">
    <name type="scientific">Sphingobium naphthae</name>
    <dbReference type="NCBI Taxonomy" id="1886786"/>
    <lineage>
        <taxon>Bacteria</taxon>
        <taxon>Pseudomonadati</taxon>
        <taxon>Pseudomonadota</taxon>
        <taxon>Alphaproteobacteria</taxon>
        <taxon>Sphingomonadales</taxon>
        <taxon>Sphingomonadaceae</taxon>
        <taxon>Sphingobium</taxon>
    </lineage>
</organism>
<feature type="chain" id="PRO_5047140663" evidence="1">
    <location>
        <begin position="30"/>
        <end position="198"/>
    </location>
</feature>
<dbReference type="Proteomes" id="UP001185984">
    <property type="component" value="Unassembled WGS sequence"/>
</dbReference>
<reference evidence="3" key="1">
    <citation type="journal article" date="2022" name="J Environ Chem Eng">
        <title>Biodegradation of petroleum oil using a constructed nonpathogenic and heavy metal-tolerant bacterial consortium isolated from marine sponges.</title>
        <authorList>
            <person name="Dechsakulwatana C."/>
            <person name="Rungsihiranrut A."/>
            <person name="Muangchinda C."/>
            <person name="Ningthoujam R."/>
            <person name="Klankeo P."/>
            <person name="Pinyakong O."/>
        </authorList>
    </citation>
    <scope>NUCLEOTIDE SEQUENCE [LARGE SCALE GENOMIC DNA]</scope>
    <source>
        <strain evidence="3">MO2-4</strain>
    </source>
</reference>
<keyword evidence="1" id="KW-0732">Signal</keyword>
<evidence type="ECO:0000256" key="1">
    <source>
        <dbReference type="SAM" id="SignalP"/>
    </source>
</evidence>
<keyword evidence="3" id="KW-1185">Reference proteome</keyword>
<evidence type="ECO:0000313" key="2">
    <source>
        <dbReference type="EMBL" id="MDV5822195.1"/>
    </source>
</evidence>
<feature type="signal peptide" evidence="1">
    <location>
        <begin position="1"/>
        <end position="29"/>
    </location>
</feature>